<evidence type="ECO:0000313" key="16">
    <source>
        <dbReference type="Proteomes" id="UP000603453"/>
    </source>
</evidence>
<evidence type="ECO:0000256" key="4">
    <source>
        <dbReference type="ARBA" id="ARBA00022448"/>
    </source>
</evidence>
<dbReference type="Proteomes" id="UP000603453">
    <property type="component" value="Unassembled WGS sequence"/>
</dbReference>
<dbReference type="EMBL" id="JAEPRD010000005">
    <property type="protein sequence ID" value="KAG2212692.1"/>
    <property type="molecule type" value="Genomic_DNA"/>
</dbReference>
<evidence type="ECO:0000256" key="3">
    <source>
        <dbReference type="ARBA" id="ARBA00007507"/>
    </source>
</evidence>
<evidence type="ECO:0000256" key="7">
    <source>
        <dbReference type="ARBA" id="ARBA00022892"/>
    </source>
</evidence>
<dbReference type="PANTHER" id="PTHR45684">
    <property type="entry name" value="RE74312P"/>
    <property type="match status" value="1"/>
</dbReference>
<dbReference type="Pfam" id="PF00025">
    <property type="entry name" value="Arf"/>
    <property type="match status" value="1"/>
</dbReference>
<evidence type="ECO:0000256" key="2">
    <source>
        <dbReference type="ARBA" id="ARBA00004555"/>
    </source>
</evidence>
<evidence type="ECO:0000256" key="1">
    <source>
        <dbReference type="ARBA" id="ARBA00004240"/>
    </source>
</evidence>
<dbReference type="GO" id="GO:0046872">
    <property type="term" value="F:metal ion binding"/>
    <property type="evidence" value="ECO:0007669"/>
    <property type="project" value="UniProtKB-KW"/>
</dbReference>
<keyword evidence="4" id="KW-0813">Transport</keyword>
<protein>
    <submittedName>
        <fullName evidence="15">Uncharacterized protein</fullName>
    </submittedName>
</protein>
<gene>
    <name evidence="15" type="ORF">INT47_000669</name>
</gene>
<comment type="subcellular location">
    <subcellularLocation>
        <location evidence="1">Endoplasmic reticulum</location>
    </subcellularLocation>
    <subcellularLocation>
        <location evidence="2">Golgi apparatus</location>
    </subcellularLocation>
</comment>
<comment type="caution">
    <text evidence="15">The sequence shown here is derived from an EMBL/GenBank/DDBJ whole genome shotgun (WGS) entry which is preliminary data.</text>
</comment>
<feature type="binding site" evidence="12">
    <location>
        <position position="135"/>
    </location>
    <ligand>
        <name>GTP</name>
        <dbReference type="ChEBI" id="CHEBI:37565"/>
    </ligand>
</feature>
<evidence type="ECO:0000256" key="12">
    <source>
        <dbReference type="PIRSR" id="PIRSR606687-2"/>
    </source>
</evidence>
<evidence type="ECO:0000256" key="14">
    <source>
        <dbReference type="PIRSR" id="PIRSR606689-2"/>
    </source>
</evidence>
<dbReference type="PROSITE" id="PS51417">
    <property type="entry name" value="ARF"/>
    <property type="match status" value="1"/>
</dbReference>
<accession>A0A8H7VBI9</accession>
<evidence type="ECO:0000256" key="9">
    <source>
        <dbReference type="ARBA" id="ARBA00023034"/>
    </source>
</evidence>
<keyword evidence="6" id="KW-0256">Endoplasmic reticulum</keyword>
<keyword evidence="5 12" id="KW-0547">Nucleotide-binding</keyword>
<dbReference type="SMART" id="SM00178">
    <property type="entry name" value="SAR"/>
    <property type="match status" value="1"/>
</dbReference>
<evidence type="ECO:0000256" key="5">
    <source>
        <dbReference type="ARBA" id="ARBA00022741"/>
    </source>
</evidence>
<dbReference type="InterPro" id="IPR006689">
    <property type="entry name" value="Small_GTPase_ARF/SAR"/>
</dbReference>
<feature type="binding site" evidence="14">
    <location>
        <position position="52"/>
    </location>
    <ligand>
        <name>Mg(2+)</name>
        <dbReference type="ChEBI" id="CHEBI:18420"/>
    </ligand>
</feature>
<keyword evidence="7" id="KW-0931">ER-Golgi transport</keyword>
<keyword evidence="11" id="KW-0460">Magnesium</keyword>
<feature type="binding site" evidence="12">
    <location>
        <position position="33"/>
    </location>
    <ligand>
        <name>GTP</name>
        <dbReference type="ChEBI" id="CHEBI:37565"/>
    </ligand>
</feature>
<feature type="binding site" evidence="12">
    <location>
        <position position="31"/>
    </location>
    <ligand>
        <name>GTP</name>
        <dbReference type="ChEBI" id="CHEBI:37565"/>
    </ligand>
</feature>
<keyword evidence="16" id="KW-1185">Reference proteome</keyword>
<dbReference type="InterPro" id="IPR027417">
    <property type="entry name" value="P-loop_NTPase"/>
</dbReference>
<dbReference type="OrthoDB" id="2011769at2759"/>
<dbReference type="PROSITE" id="PS51422">
    <property type="entry name" value="SAR1"/>
    <property type="match status" value="1"/>
</dbReference>
<dbReference type="InterPro" id="IPR006687">
    <property type="entry name" value="Small_GTPase_SAR1"/>
</dbReference>
<dbReference type="GO" id="GO:0016192">
    <property type="term" value="P:vesicle-mediated transport"/>
    <property type="evidence" value="ECO:0007669"/>
    <property type="project" value="UniProtKB-KW"/>
</dbReference>
<organism evidence="15 16">
    <name type="scientific">Mucor saturninus</name>
    <dbReference type="NCBI Taxonomy" id="64648"/>
    <lineage>
        <taxon>Eukaryota</taxon>
        <taxon>Fungi</taxon>
        <taxon>Fungi incertae sedis</taxon>
        <taxon>Mucoromycota</taxon>
        <taxon>Mucoromycotina</taxon>
        <taxon>Mucoromycetes</taxon>
        <taxon>Mucorales</taxon>
        <taxon>Mucorineae</taxon>
        <taxon>Mucoraceae</taxon>
        <taxon>Mucor</taxon>
    </lineage>
</organism>
<dbReference type="GO" id="GO:0003924">
    <property type="term" value="F:GTPase activity"/>
    <property type="evidence" value="ECO:0007669"/>
    <property type="project" value="InterPro"/>
</dbReference>
<dbReference type="Gene3D" id="3.40.50.300">
    <property type="entry name" value="P-loop containing nucleotide triphosphate hydrolases"/>
    <property type="match status" value="1"/>
</dbReference>
<dbReference type="AlphaFoldDB" id="A0A8H7VBI9"/>
<comment type="similarity">
    <text evidence="3">Belongs to the small GTPase superfamily. SAR1 family.</text>
</comment>
<evidence type="ECO:0000256" key="8">
    <source>
        <dbReference type="ARBA" id="ARBA00022927"/>
    </source>
</evidence>
<dbReference type="GO" id="GO:0005794">
    <property type="term" value="C:Golgi apparatus"/>
    <property type="evidence" value="ECO:0007669"/>
    <property type="project" value="UniProtKB-SubCell"/>
</dbReference>
<evidence type="ECO:0000256" key="11">
    <source>
        <dbReference type="PIRSR" id="PIRSR606687-1"/>
    </source>
</evidence>
<feature type="binding site" evidence="11">
    <location>
        <position position="30"/>
    </location>
    <ligand>
        <name>Mg(2+)</name>
        <dbReference type="ChEBI" id="CHEBI:18420"/>
    </ligand>
</feature>
<proteinExistence type="inferred from homology"/>
<evidence type="ECO:0000256" key="6">
    <source>
        <dbReference type="ARBA" id="ARBA00022824"/>
    </source>
</evidence>
<dbReference type="GO" id="GO:0005525">
    <property type="term" value="F:GTP binding"/>
    <property type="evidence" value="ECO:0007669"/>
    <property type="project" value="UniProtKB-KW"/>
</dbReference>
<dbReference type="SMART" id="SM00177">
    <property type="entry name" value="ARF"/>
    <property type="match status" value="1"/>
</dbReference>
<feature type="binding site" evidence="12">
    <location>
        <position position="132"/>
    </location>
    <ligand>
        <name>GTP</name>
        <dbReference type="ChEBI" id="CHEBI:37565"/>
    </ligand>
</feature>
<dbReference type="GO" id="GO:0006886">
    <property type="term" value="P:intracellular protein transport"/>
    <property type="evidence" value="ECO:0007669"/>
    <property type="project" value="InterPro"/>
</dbReference>
<reference evidence="15" key="1">
    <citation type="submission" date="2020-12" db="EMBL/GenBank/DDBJ databases">
        <title>Metabolic potential, ecology and presence of endohyphal bacteria is reflected in genomic diversity of Mucoromycotina.</title>
        <authorList>
            <person name="Muszewska A."/>
            <person name="Okrasinska A."/>
            <person name="Steczkiewicz K."/>
            <person name="Drgas O."/>
            <person name="Orlowska M."/>
            <person name="Perlinska-Lenart U."/>
            <person name="Aleksandrzak-Piekarczyk T."/>
            <person name="Szatraj K."/>
            <person name="Zielenkiewicz U."/>
            <person name="Pilsyk S."/>
            <person name="Malc E."/>
            <person name="Mieczkowski P."/>
            <person name="Kruszewska J.S."/>
            <person name="Biernat P."/>
            <person name="Pawlowska J."/>
        </authorList>
    </citation>
    <scope>NUCLEOTIDE SEQUENCE</scope>
    <source>
        <strain evidence="15">WA0000017839</strain>
    </source>
</reference>
<keyword evidence="8" id="KW-0653">Protein transport</keyword>
<feature type="binding site" evidence="12">
    <location>
        <position position="34"/>
    </location>
    <ligand>
        <name>GTP</name>
        <dbReference type="ChEBI" id="CHEBI:37565"/>
    </ligand>
</feature>
<keyword evidence="11" id="KW-0479">Metal-binding</keyword>
<evidence type="ECO:0000313" key="15">
    <source>
        <dbReference type="EMBL" id="KAG2212692.1"/>
    </source>
</evidence>
<evidence type="ECO:0000256" key="13">
    <source>
        <dbReference type="PIRSR" id="PIRSR606689-1"/>
    </source>
</evidence>
<evidence type="ECO:0000256" key="10">
    <source>
        <dbReference type="ARBA" id="ARBA00023134"/>
    </source>
</evidence>
<name>A0A8H7VBI9_9FUNG</name>
<dbReference type="GO" id="GO:0005783">
    <property type="term" value="C:endoplasmic reticulum"/>
    <property type="evidence" value="ECO:0007669"/>
    <property type="project" value="UniProtKB-SubCell"/>
</dbReference>
<feature type="binding site" evidence="12">
    <location>
        <position position="36"/>
    </location>
    <ligand>
        <name>GTP</name>
        <dbReference type="ChEBI" id="CHEBI:37565"/>
    </ligand>
</feature>
<sequence length="199" mass="22242">MFILNCIRRILTYFAGFFCKRVTILSSGLDNSGKNTLSHVVKNNQNKFIARTHCPDTAINELCIGNVVLTTLDLGCHIQARRLWKHYFAEVSGIVFMVNASAPDRFLEAKAELDGLLSIEYMKNIPFLILGNYLDEQGAMSEQEIRQGLGLEDITGDGKGSAPKRPVKLIMCSAGMPKSYANGFLWLSQLVWLSSCRKF</sequence>
<keyword evidence="10 13" id="KW-0342">GTP-binding</keyword>
<dbReference type="SUPFAM" id="SSF52540">
    <property type="entry name" value="P-loop containing nucleoside triphosphate hydrolases"/>
    <property type="match status" value="1"/>
</dbReference>
<dbReference type="PRINTS" id="PR00328">
    <property type="entry name" value="SAR1GTPBP"/>
</dbReference>
<feature type="binding site" evidence="13">
    <location>
        <begin position="132"/>
        <end position="135"/>
    </location>
    <ligand>
        <name>GTP</name>
        <dbReference type="ChEBI" id="CHEBI:37565"/>
    </ligand>
</feature>
<keyword evidence="9" id="KW-0333">Golgi apparatus</keyword>